<feature type="binding site" evidence="11">
    <location>
        <position position="145"/>
    </location>
    <ligand>
        <name>ATP</name>
        <dbReference type="ChEBI" id="CHEBI:30616"/>
    </ligand>
</feature>
<feature type="binding site" evidence="11">
    <location>
        <position position="148"/>
    </location>
    <ligand>
        <name>ATP</name>
        <dbReference type="ChEBI" id="CHEBI:30616"/>
    </ligand>
</feature>
<evidence type="ECO:0000313" key="13">
    <source>
        <dbReference type="EMBL" id="TDQ71177.1"/>
    </source>
</evidence>
<dbReference type="InterPro" id="IPR036393">
    <property type="entry name" value="AceGlu_kinase-like_sf"/>
</dbReference>
<dbReference type="PANTHER" id="PTHR42833">
    <property type="entry name" value="URIDYLATE KINASE"/>
    <property type="match status" value="1"/>
</dbReference>
<keyword evidence="6 11" id="KW-0547">Nucleotide-binding</keyword>
<evidence type="ECO:0000259" key="12">
    <source>
        <dbReference type="Pfam" id="PF00696"/>
    </source>
</evidence>
<comment type="caution">
    <text evidence="13">The sequence shown here is derived from an EMBL/GenBank/DDBJ whole genome shotgun (WGS) entry which is preliminary data.</text>
</comment>
<dbReference type="InterPro" id="IPR001048">
    <property type="entry name" value="Asp/Glu/Uridylate_kinase"/>
</dbReference>
<dbReference type="EC" id="2.7.4.22" evidence="11"/>
<feature type="binding site" evidence="11">
    <location>
        <position position="48"/>
    </location>
    <ligand>
        <name>ATP</name>
        <dbReference type="ChEBI" id="CHEBI:30616"/>
    </ligand>
</feature>
<dbReference type="PIRSF" id="PIRSF005650">
    <property type="entry name" value="Uridylate_kin"/>
    <property type="match status" value="1"/>
</dbReference>
<evidence type="ECO:0000256" key="10">
    <source>
        <dbReference type="ARBA" id="ARBA00047767"/>
    </source>
</evidence>
<keyword evidence="4 11" id="KW-0963">Cytoplasm</keyword>
<evidence type="ECO:0000256" key="7">
    <source>
        <dbReference type="ARBA" id="ARBA00022777"/>
    </source>
</evidence>
<dbReference type="EMBL" id="SNYS01000005">
    <property type="protein sequence ID" value="TDQ71177.1"/>
    <property type="molecule type" value="Genomic_DNA"/>
</dbReference>
<evidence type="ECO:0000256" key="9">
    <source>
        <dbReference type="ARBA" id="ARBA00022975"/>
    </source>
</evidence>
<evidence type="ECO:0000256" key="2">
    <source>
        <dbReference type="ARBA" id="ARBA00004791"/>
    </source>
</evidence>
<comment type="function">
    <text evidence="11">Catalyzes the reversible phosphorylation of UMP to UDP.</text>
</comment>
<evidence type="ECO:0000313" key="14">
    <source>
        <dbReference type="Proteomes" id="UP000294855"/>
    </source>
</evidence>
<evidence type="ECO:0000256" key="8">
    <source>
        <dbReference type="ARBA" id="ARBA00022840"/>
    </source>
</evidence>
<comment type="catalytic activity">
    <reaction evidence="10 11">
        <text>UMP + ATP = UDP + ADP</text>
        <dbReference type="Rhea" id="RHEA:24400"/>
        <dbReference type="ChEBI" id="CHEBI:30616"/>
        <dbReference type="ChEBI" id="CHEBI:57865"/>
        <dbReference type="ChEBI" id="CHEBI:58223"/>
        <dbReference type="ChEBI" id="CHEBI:456216"/>
        <dbReference type="EC" id="2.7.4.22"/>
    </reaction>
</comment>
<keyword evidence="9 11" id="KW-0665">Pyrimidine biosynthesis</keyword>
<evidence type="ECO:0000256" key="5">
    <source>
        <dbReference type="ARBA" id="ARBA00022679"/>
    </source>
</evidence>
<keyword evidence="5 11" id="KW-0808">Transferase</keyword>
<dbReference type="HAMAP" id="MF_01220_A">
    <property type="entry name" value="PyrH_A"/>
    <property type="match status" value="1"/>
</dbReference>
<dbReference type="GO" id="GO:0044210">
    <property type="term" value="P:'de novo' CTP biosynthetic process"/>
    <property type="evidence" value="ECO:0007669"/>
    <property type="project" value="UniProtKB-UniRule"/>
</dbReference>
<comment type="caution">
    <text evidence="11">Lacks conserved residue(s) required for the propagation of feature annotation.</text>
</comment>
<dbReference type="InterPro" id="IPR011817">
    <property type="entry name" value="Uridylate_kinase"/>
</dbReference>
<dbReference type="Pfam" id="PF00696">
    <property type="entry name" value="AA_kinase"/>
    <property type="match status" value="1"/>
</dbReference>
<protein>
    <recommendedName>
        <fullName evidence="11">Uridylate kinase</fullName>
        <shortName evidence="11">UK</shortName>
        <ecNumber evidence="11">2.7.4.22</ecNumber>
    </recommendedName>
    <alternativeName>
        <fullName evidence="11">Uridine monophosphate kinase</fullName>
        <shortName evidence="11">UMP kinase</shortName>
        <shortName evidence="11">UMPK</shortName>
    </alternativeName>
</protein>
<comment type="activity regulation">
    <text evidence="11">Inhibited by UTP.</text>
</comment>
<evidence type="ECO:0000256" key="11">
    <source>
        <dbReference type="HAMAP-Rule" id="MF_01220"/>
    </source>
</evidence>
<gene>
    <name evidence="11" type="primary">pyrH</name>
    <name evidence="13" type="ORF">C7391_0281</name>
</gene>
<dbReference type="GO" id="GO:0005737">
    <property type="term" value="C:cytoplasm"/>
    <property type="evidence" value="ECO:0007669"/>
    <property type="project" value="UniProtKB-SubCell"/>
</dbReference>
<feature type="binding site" evidence="11">
    <location>
        <position position="65"/>
    </location>
    <ligand>
        <name>UMP</name>
        <dbReference type="ChEBI" id="CHEBI:57865"/>
    </ligand>
</feature>
<reference evidence="13 14" key="1">
    <citation type="submission" date="2019-03" db="EMBL/GenBank/DDBJ databases">
        <title>Genomic Encyclopedia of Type Strains, Phase IV (KMG-IV): sequencing the most valuable type-strain genomes for metagenomic binning, comparative biology and taxonomic classification.</title>
        <authorList>
            <person name="Goeker M."/>
        </authorList>
    </citation>
    <scope>NUCLEOTIDE SEQUENCE [LARGE SCALE GENOMIC DNA]</scope>
    <source>
        <strain evidence="13 14">DSM 13328</strain>
    </source>
</reference>
<dbReference type="PANTHER" id="PTHR42833:SF4">
    <property type="entry name" value="URIDYLATE KINASE PUMPKIN, CHLOROPLASTIC"/>
    <property type="match status" value="1"/>
</dbReference>
<comment type="similarity">
    <text evidence="3 11">Belongs to the UMP kinase family.</text>
</comment>
<organism evidence="13 14">
    <name type="scientific">Methanimicrococcus blatticola</name>
    <dbReference type="NCBI Taxonomy" id="91560"/>
    <lineage>
        <taxon>Archaea</taxon>
        <taxon>Methanobacteriati</taxon>
        <taxon>Methanobacteriota</taxon>
        <taxon>Stenosarchaea group</taxon>
        <taxon>Methanomicrobia</taxon>
        <taxon>Methanosarcinales</taxon>
        <taxon>Methanosarcinaceae</taxon>
        <taxon>Methanimicrococcus</taxon>
    </lineage>
</organism>
<dbReference type="Gene3D" id="3.40.1160.10">
    <property type="entry name" value="Acetylglutamate kinase-like"/>
    <property type="match status" value="1"/>
</dbReference>
<dbReference type="RefSeq" id="WP_133516753.1">
    <property type="nucleotide sequence ID" value="NZ_JAHDUW010000001.1"/>
</dbReference>
<evidence type="ECO:0000256" key="6">
    <source>
        <dbReference type="ARBA" id="ARBA00022741"/>
    </source>
</evidence>
<dbReference type="UniPathway" id="UPA00159">
    <property type="reaction ID" value="UER00275"/>
</dbReference>
<dbReference type="CDD" id="cd04253">
    <property type="entry name" value="AAK_UMPK-PyrH-Pf"/>
    <property type="match status" value="1"/>
</dbReference>
<dbReference type="GO" id="GO:0033862">
    <property type="term" value="F:UMP kinase activity"/>
    <property type="evidence" value="ECO:0007669"/>
    <property type="project" value="UniProtKB-EC"/>
</dbReference>
<feature type="binding site" evidence="11">
    <location>
        <position position="44"/>
    </location>
    <ligand>
        <name>ATP</name>
        <dbReference type="ChEBI" id="CHEBI:30616"/>
    </ligand>
</feature>
<evidence type="ECO:0000256" key="1">
    <source>
        <dbReference type="ARBA" id="ARBA00004496"/>
    </source>
</evidence>
<evidence type="ECO:0000256" key="3">
    <source>
        <dbReference type="ARBA" id="ARBA00007614"/>
    </source>
</evidence>
<comment type="subcellular location">
    <subcellularLocation>
        <location evidence="1 11">Cytoplasm</location>
    </subcellularLocation>
</comment>
<keyword evidence="8 11" id="KW-0067">ATP-binding</keyword>
<sequence length="231" mass="24381">MFIVMSLGGSILAGDLDAARFKTYAETITKIAEKHKLLLVVGGGVYARRYIEAARDIGADEVTGDFIGIDVTRINAKLLISALGKSAYPEVPTNYNEAAVAAESGKIVVMGGVLPGQTTDAVSAALSEYLGADLFLIPTSVDGIYSADPNVDKNAVKFKTMTSADLVKMSGETSLKAGSKSPIDPIACKLIERGGIRTIVLDGRNPENIFKIIEAEEKGPQKECDGTIITP</sequence>
<comment type="subunit">
    <text evidence="11">Homohexamer.</text>
</comment>
<name>A0A484F952_9EURY</name>
<dbReference type="InterPro" id="IPR011818">
    <property type="entry name" value="Uridylate_kinase_arch/spir"/>
</dbReference>
<evidence type="ECO:0000256" key="4">
    <source>
        <dbReference type="ARBA" id="ARBA00022490"/>
    </source>
</evidence>
<feature type="domain" description="Aspartate/glutamate/uridylate kinase" evidence="12">
    <location>
        <begin position="1"/>
        <end position="202"/>
    </location>
</feature>
<proteinExistence type="inferred from homology"/>
<dbReference type="Proteomes" id="UP000294855">
    <property type="component" value="Unassembled WGS sequence"/>
</dbReference>
<feature type="binding site" evidence="11">
    <location>
        <begin position="9"/>
        <end position="10"/>
    </location>
    <ligand>
        <name>ATP</name>
        <dbReference type="ChEBI" id="CHEBI:30616"/>
    </ligand>
</feature>
<dbReference type="AlphaFoldDB" id="A0A484F952"/>
<dbReference type="SUPFAM" id="SSF53633">
    <property type="entry name" value="Carbamate kinase-like"/>
    <property type="match status" value="1"/>
</dbReference>
<comment type="pathway">
    <text evidence="2 11">Pyrimidine metabolism; CTP biosynthesis via de novo pathway; UDP from UMP (UMPK route): step 1/1.</text>
</comment>
<accession>A0A484F952</accession>
<feature type="binding site" evidence="11">
    <location>
        <position position="139"/>
    </location>
    <ligand>
        <name>ATP</name>
        <dbReference type="ChEBI" id="CHEBI:30616"/>
    </ligand>
</feature>
<dbReference type="GO" id="GO:0006225">
    <property type="term" value="P:UDP biosynthetic process"/>
    <property type="evidence" value="ECO:0007669"/>
    <property type="project" value="TreeGrafter"/>
</dbReference>
<dbReference type="NCBIfam" id="TIGR02076">
    <property type="entry name" value="pyrH_arch"/>
    <property type="match status" value="1"/>
</dbReference>
<dbReference type="GO" id="GO:0005524">
    <property type="term" value="F:ATP binding"/>
    <property type="evidence" value="ECO:0007669"/>
    <property type="project" value="UniProtKB-KW"/>
</dbReference>
<feature type="binding site" evidence="11">
    <location>
        <position position="43"/>
    </location>
    <ligand>
        <name>UMP</name>
        <dbReference type="ChEBI" id="CHEBI:57865"/>
    </ligand>
</feature>
<keyword evidence="7 11" id="KW-0418">Kinase</keyword>
<dbReference type="OrthoDB" id="372251at2157"/>
<feature type="binding site" evidence="11">
    <location>
        <begin position="113"/>
        <end position="119"/>
    </location>
    <ligand>
        <name>UMP</name>
        <dbReference type="ChEBI" id="CHEBI:57865"/>
    </ligand>
</feature>
<keyword evidence="14" id="KW-1185">Reference proteome</keyword>